<dbReference type="InterPro" id="IPR029016">
    <property type="entry name" value="GAF-like_dom_sf"/>
</dbReference>
<feature type="domain" description="HTH iclR-type" evidence="5">
    <location>
        <begin position="37"/>
        <end position="105"/>
    </location>
</feature>
<accession>A0A1H4KYR4</accession>
<name>A0A1H4KYR4_9HYPH</name>
<evidence type="ECO:0000259" key="5">
    <source>
        <dbReference type="PROSITE" id="PS51077"/>
    </source>
</evidence>
<feature type="region of interest" description="Disordered" evidence="4">
    <location>
        <begin position="1"/>
        <end position="35"/>
    </location>
</feature>
<dbReference type="PANTHER" id="PTHR30136">
    <property type="entry name" value="HELIX-TURN-HELIX TRANSCRIPTIONAL REGULATOR, ICLR FAMILY"/>
    <property type="match status" value="1"/>
</dbReference>
<keyword evidence="8" id="KW-1185">Reference proteome</keyword>
<evidence type="ECO:0000259" key="6">
    <source>
        <dbReference type="PROSITE" id="PS51078"/>
    </source>
</evidence>
<dbReference type="AlphaFoldDB" id="A0A1H4KYR4"/>
<protein>
    <submittedName>
        <fullName evidence="7">Transcriptional regulator, IclR family</fullName>
    </submittedName>
</protein>
<keyword evidence="3" id="KW-0804">Transcription</keyword>
<dbReference type="Gene3D" id="3.30.450.40">
    <property type="match status" value="1"/>
</dbReference>
<evidence type="ECO:0000313" key="8">
    <source>
        <dbReference type="Proteomes" id="UP000199064"/>
    </source>
</evidence>
<evidence type="ECO:0000256" key="4">
    <source>
        <dbReference type="SAM" id="MobiDB-lite"/>
    </source>
</evidence>
<keyword evidence="2" id="KW-0238">DNA-binding</keyword>
<keyword evidence="1" id="KW-0805">Transcription regulation</keyword>
<dbReference type="PROSITE" id="PS51077">
    <property type="entry name" value="HTH_ICLR"/>
    <property type="match status" value="1"/>
</dbReference>
<dbReference type="InterPro" id="IPR036388">
    <property type="entry name" value="WH-like_DNA-bd_sf"/>
</dbReference>
<dbReference type="InterPro" id="IPR036390">
    <property type="entry name" value="WH_DNA-bd_sf"/>
</dbReference>
<dbReference type="Pfam" id="PF01614">
    <property type="entry name" value="IclR_C"/>
    <property type="match status" value="1"/>
</dbReference>
<dbReference type="InterPro" id="IPR005471">
    <property type="entry name" value="Tscrpt_reg_IclR_N"/>
</dbReference>
<reference evidence="8" key="1">
    <citation type="submission" date="2016-10" db="EMBL/GenBank/DDBJ databases">
        <authorList>
            <person name="Varghese N."/>
            <person name="Submissions S."/>
        </authorList>
    </citation>
    <scope>NUCLEOTIDE SEQUENCE [LARGE SCALE GENOMIC DNA]</scope>
    <source>
        <strain evidence="8">ES.061</strain>
    </source>
</reference>
<feature type="domain" description="IclR-ED" evidence="6">
    <location>
        <begin position="99"/>
        <end position="281"/>
    </location>
</feature>
<dbReference type="Pfam" id="PF09339">
    <property type="entry name" value="HTH_IclR"/>
    <property type="match status" value="1"/>
</dbReference>
<proteinExistence type="predicted"/>
<dbReference type="GO" id="GO:0003700">
    <property type="term" value="F:DNA-binding transcription factor activity"/>
    <property type="evidence" value="ECO:0007669"/>
    <property type="project" value="TreeGrafter"/>
</dbReference>
<feature type="compositionally biased region" description="Polar residues" evidence="4">
    <location>
        <begin position="14"/>
        <end position="27"/>
    </location>
</feature>
<sequence length="284" mass="30855">MAGLKAGAIDGRLTNGTGDTVNMQPTTDGPREKRTRTSALDRILQILDFLQQSDRPATAYEIARAVGAPASTIYGLVEDMVGKEILDRQDNGALWFGPRFYHYGLTYARRLDLLSAANQEMLDLALASRETVQICGRDGDQMVVLAMVDGPDHFQVSSRVGSRTPLNWSASGRLLIGHLPEDERQAVLSAAIRPSPTGNAETDVAALSQAARRAYEEGLSIQAGESDFSVACIAAPIIDGEGACRATISIVVPDHKVDQDEPDLKDLVQKSARRIEARLGWRRR</sequence>
<dbReference type="Gene3D" id="1.10.10.10">
    <property type="entry name" value="Winged helix-like DNA-binding domain superfamily/Winged helix DNA-binding domain"/>
    <property type="match status" value="1"/>
</dbReference>
<evidence type="ECO:0000256" key="2">
    <source>
        <dbReference type="ARBA" id="ARBA00023125"/>
    </source>
</evidence>
<evidence type="ECO:0000256" key="1">
    <source>
        <dbReference type="ARBA" id="ARBA00023015"/>
    </source>
</evidence>
<evidence type="ECO:0000313" key="7">
    <source>
        <dbReference type="EMBL" id="SEB63356.1"/>
    </source>
</evidence>
<dbReference type="EMBL" id="FNSL01000001">
    <property type="protein sequence ID" value="SEB63356.1"/>
    <property type="molecule type" value="Genomic_DNA"/>
</dbReference>
<dbReference type="GO" id="GO:0003677">
    <property type="term" value="F:DNA binding"/>
    <property type="evidence" value="ECO:0007669"/>
    <property type="project" value="UniProtKB-KW"/>
</dbReference>
<dbReference type="PROSITE" id="PS51078">
    <property type="entry name" value="ICLR_ED"/>
    <property type="match status" value="1"/>
</dbReference>
<dbReference type="InterPro" id="IPR050707">
    <property type="entry name" value="HTH_MetabolicPath_Reg"/>
</dbReference>
<dbReference type="InterPro" id="IPR014757">
    <property type="entry name" value="Tscrpt_reg_IclR_C"/>
</dbReference>
<dbReference type="SUPFAM" id="SSF46785">
    <property type="entry name" value="Winged helix' DNA-binding domain"/>
    <property type="match status" value="1"/>
</dbReference>
<dbReference type="SUPFAM" id="SSF55781">
    <property type="entry name" value="GAF domain-like"/>
    <property type="match status" value="1"/>
</dbReference>
<dbReference type="GO" id="GO:0045892">
    <property type="term" value="P:negative regulation of DNA-templated transcription"/>
    <property type="evidence" value="ECO:0007669"/>
    <property type="project" value="TreeGrafter"/>
</dbReference>
<gene>
    <name evidence="7" type="ORF">SAMN05216452_2534</name>
</gene>
<dbReference type="SMART" id="SM00346">
    <property type="entry name" value="HTH_ICLR"/>
    <property type="match status" value="1"/>
</dbReference>
<evidence type="ECO:0000256" key="3">
    <source>
        <dbReference type="ARBA" id="ARBA00023163"/>
    </source>
</evidence>
<organism evidence="7 8">
    <name type="scientific">Nitratireductor aquibiodomus</name>
    <dbReference type="NCBI Taxonomy" id="204799"/>
    <lineage>
        <taxon>Bacteria</taxon>
        <taxon>Pseudomonadati</taxon>
        <taxon>Pseudomonadota</taxon>
        <taxon>Alphaproteobacteria</taxon>
        <taxon>Hyphomicrobiales</taxon>
        <taxon>Phyllobacteriaceae</taxon>
        <taxon>Nitratireductor</taxon>
    </lineage>
</organism>
<dbReference type="PANTHER" id="PTHR30136:SF24">
    <property type="entry name" value="HTH-TYPE TRANSCRIPTIONAL REPRESSOR ALLR"/>
    <property type="match status" value="1"/>
</dbReference>
<dbReference type="Proteomes" id="UP000199064">
    <property type="component" value="Unassembled WGS sequence"/>
</dbReference>